<organism evidence="1 2">
    <name type="scientific">Paraburkholderia elongata</name>
    <dbReference type="NCBI Taxonomy" id="2675747"/>
    <lineage>
        <taxon>Bacteria</taxon>
        <taxon>Pseudomonadati</taxon>
        <taxon>Pseudomonadota</taxon>
        <taxon>Betaproteobacteria</taxon>
        <taxon>Burkholderiales</taxon>
        <taxon>Burkholderiaceae</taxon>
        <taxon>Paraburkholderia</taxon>
    </lineage>
</organism>
<protein>
    <submittedName>
        <fullName evidence="1">Uncharacterized protein</fullName>
    </submittedName>
</protein>
<dbReference type="RefSeq" id="WP_172175099.1">
    <property type="nucleotide sequence ID" value="NZ_WOEZ01000217.1"/>
</dbReference>
<evidence type="ECO:0000313" key="1">
    <source>
        <dbReference type="EMBL" id="NPT60354.1"/>
    </source>
</evidence>
<dbReference type="AlphaFoldDB" id="A0A972NXF0"/>
<proteinExistence type="predicted"/>
<name>A0A972NXF0_9BURK</name>
<dbReference type="Gene3D" id="1.10.357.10">
    <property type="entry name" value="Tetracycline Repressor, domain 2"/>
    <property type="match status" value="1"/>
</dbReference>
<sequence length="163" mass="18393">MSLPDPNLLPYDQIRQLLLDHFQLMADNETLLLGYMRASNAMAADPEAWAVLDRHRVEMERWALKLVGFSSESQPLRLVIRAAASGMDQLSVRWLQEGRIQKIEVLIEATIELIIGGFRAATKFDPTLDVETGIRLLSERGSYSDRTKRAASPTIKRERAKSG</sequence>
<keyword evidence="2" id="KW-1185">Reference proteome</keyword>
<accession>A0A972NXF0</accession>
<dbReference type="Proteomes" id="UP000655523">
    <property type="component" value="Unassembled WGS sequence"/>
</dbReference>
<comment type="caution">
    <text evidence="1">The sequence shown here is derived from an EMBL/GenBank/DDBJ whole genome shotgun (WGS) entry which is preliminary data.</text>
</comment>
<gene>
    <name evidence="1" type="ORF">GNZ13_38825</name>
</gene>
<evidence type="ECO:0000313" key="2">
    <source>
        <dbReference type="Proteomes" id="UP000655523"/>
    </source>
</evidence>
<dbReference type="EMBL" id="WOEZ01000217">
    <property type="protein sequence ID" value="NPT60354.1"/>
    <property type="molecule type" value="Genomic_DNA"/>
</dbReference>
<reference evidence="1 2" key="1">
    <citation type="submission" date="2019-11" db="EMBL/GenBank/DDBJ databases">
        <title>Metabolism of dissolved organic matter in forest soils.</title>
        <authorList>
            <person name="Cyle K.T."/>
            <person name="Wilhelm R.C."/>
            <person name="Martinez C.E."/>
        </authorList>
    </citation>
    <scope>NUCLEOTIDE SEQUENCE [LARGE SCALE GENOMIC DNA]</scope>
    <source>
        <strain evidence="1 2">5N</strain>
    </source>
</reference>